<dbReference type="Proteomes" id="UP000007844">
    <property type="component" value="Chromosome"/>
</dbReference>
<accession>F3YW68</accession>
<dbReference type="RefSeq" id="WP_014259000.1">
    <property type="nucleotide sequence ID" value="NC_016629.1"/>
</dbReference>
<evidence type="ECO:0000313" key="3">
    <source>
        <dbReference type="Proteomes" id="UP000007844"/>
    </source>
</evidence>
<organism evidence="2 3">
    <name type="scientific">Desulfocurvibacter africanus subsp. africanus str. Walvis Bay</name>
    <dbReference type="NCBI Taxonomy" id="690850"/>
    <lineage>
        <taxon>Bacteria</taxon>
        <taxon>Pseudomonadati</taxon>
        <taxon>Thermodesulfobacteriota</taxon>
        <taxon>Desulfovibrionia</taxon>
        <taxon>Desulfovibrionales</taxon>
        <taxon>Desulfovibrionaceae</taxon>
        <taxon>Desulfocurvibacter</taxon>
    </lineage>
</organism>
<dbReference type="KEGG" id="daf:Desaf_0820"/>
<sequence length="157" mass="17113">MDVCLATMQDYDDWLILAREVEHLFGPMADETSFQEALRQLFAMKQAFCVRDGVNGSGCTLLGGIAIDVGENAIAWLAVATQAQGRGIGKALLTRVIEALDPDRDVVVQTFAPEVPQGIPARKLYQRFGFMDHALADPTPAGVPTVVMVRPAIQRKE</sequence>
<evidence type="ECO:0000259" key="1">
    <source>
        <dbReference type="PROSITE" id="PS51186"/>
    </source>
</evidence>
<dbReference type="eggNOG" id="COG0456">
    <property type="taxonomic scope" value="Bacteria"/>
</dbReference>
<name>F3YW68_DESAF</name>
<dbReference type="InterPro" id="IPR000182">
    <property type="entry name" value="GNAT_dom"/>
</dbReference>
<dbReference type="InterPro" id="IPR016181">
    <property type="entry name" value="Acyl_CoA_acyltransferase"/>
</dbReference>
<evidence type="ECO:0000313" key="2">
    <source>
        <dbReference type="EMBL" id="EGJ49171.1"/>
    </source>
</evidence>
<dbReference type="CDD" id="cd04301">
    <property type="entry name" value="NAT_SF"/>
    <property type="match status" value="1"/>
</dbReference>
<dbReference type="Pfam" id="PF13508">
    <property type="entry name" value="Acetyltransf_7"/>
    <property type="match status" value="1"/>
</dbReference>
<reference evidence="2 3" key="1">
    <citation type="journal article" date="2011" name="J. Bacteriol.">
        <title>Genome sequence of the mercury-methylating and pleomorphic Desulfovibrio africanus Strain Walvis Bay.</title>
        <authorList>
            <person name="Brown S.D."/>
            <person name="Wall J.D."/>
            <person name="Kucken A.M."/>
            <person name="Gilmour C.C."/>
            <person name="Podar M."/>
            <person name="Brandt C.C."/>
            <person name="Teshima H."/>
            <person name="Detter J.C."/>
            <person name="Han C.S."/>
            <person name="Land M.L."/>
            <person name="Lucas S."/>
            <person name="Han J."/>
            <person name="Pennacchio L."/>
            <person name="Nolan M."/>
            <person name="Pitluck S."/>
            <person name="Woyke T."/>
            <person name="Goodwin L."/>
            <person name="Palumbo A.V."/>
            <person name="Elias D.A."/>
        </authorList>
    </citation>
    <scope>NUCLEOTIDE SEQUENCE [LARGE SCALE GENOMIC DNA]</scope>
    <source>
        <strain evidence="2 3">Walvis Bay</strain>
    </source>
</reference>
<dbReference type="PROSITE" id="PS51186">
    <property type="entry name" value="GNAT"/>
    <property type="match status" value="1"/>
</dbReference>
<keyword evidence="3" id="KW-1185">Reference proteome</keyword>
<dbReference type="SUPFAM" id="SSF55729">
    <property type="entry name" value="Acyl-CoA N-acyltransferases (Nat)"/>
    <property type="match status" value="1"/>
</dbReference>
<dbReference type="AlphaFoldDB" id="F3YW68"/>
<dbReference type="GO" id="GO:0016747">
    <property type="term" value="F:acyltransferase activity, transferring groups other than amino-acyl groups"/>
    <property type="evidence" value="ECO:0007669"/>
    <property type="project" value="InterPro"/>
</dbReference>
<dbReference type="Gene3D" id="3.40.630.30">
    <property type="match status" value="1"/>
</dbReference>
<protein>
    <submittedName>
        <fullName evidence="2">GCN5-related N-acetyltransferase</fullName>
    </submittedName>
</protein>
<dbReference type="HOGENOM" id="CLU_102968_0_0_7"/>
<dbReference type="STRING" id="690850.Desaf_0820"/>
<proteinExistence type="predicted"/>
<gene>
    <name evidence="2" type="ORF">Desaf_0820</name>
</gene>
<dbReference type="EMBL" id="CP003221">
    <property type="protein sequence ID" value="EGJ49171.1"/>
    <property type="molecule type" value="Genomic_DNA"/>
</dbReference>
<feature type="domain" description="N-acetyltransferase" evidence="1">
    <location>
        <begin position="1"/>
        <end position="153"/>
    </location>
</feature>
<keyword evidence="2" id="KW-0808">Transferase</keyword>